<evidence type="ECO:0000256" key="2">
    <source>
        <dbReference type="ARBA" id="ARBA00022723"/>
    </source>
</evidence>
<comment type="subcellular location">
    <subcellularLocation>
        <location evidence="1">Nucleus</location>
    </subcellularLocation>
</comment>
<feature type="compositionally biased region" description="Low complexity" evidence="9">
    <location>
        <begin position="232"/>
        <end position="249"/>
    </location>
</feature>
<dbReference type="GO" id="GO:0005634">
    <property type="term" value="C:nucleus"/>
    <property type="evidence" value="ECO:0007669"/>
    <property type="project" value="UniProtKB-SubCell"/>
</dbReference>
<dbReference type="AlphaFoldDB" id="A0A5N4AKN6"/>
<sequence>MSTGKRLAKRSIIGTRVCAPGEDGKFYSGVIHAVKTPASQSENNNCINLTPNTRYSVRFDPRQGNLGRTTAEFREVDLIGPGFRSIGGIELVYGQKAFVTYNGREVCGDVLSHDLESDEVIITIFPPGAEVPFEVQKRLEEVRLLESRKSARLADQDTDFARLADMAGDRKRTASHTIDVPAPSYHYGSRKRRPSSSQEDSPKDPQMDECSAALVLMSLSCSPHSPNFGSMSWGGTSPGSSSSASWRSSPSPPPCELSSPPAAPLSTSAASDEGIVVDYFDELPRKKKPLTRIVFQCTWPGCIATTNSCETIEAHVRNDHLKDRGDLITEGEEEFYYTEVEVGIHTNSSPPTMSHRDMARPPHEDPEYQRQIVGSFRQTLFSGPINIPQSPHKLLKLSPRPHSPKMPVSPRRIRGENKKCRKVYGMEHREQWCTQCRWKKACSRFGD</sequence>
<dbReference type="GO" id="GO:0000978">
    <property type="term" value="F:RNA polymerase II cis-regulatory region sequence-specific DNA binding"/>
    <property type="evidence" value="ECO:0007669"/>
    <property type="project" value="TreeGrafter"/>
</dbReference>
<dbReference type="InterPro" id="IPR052253">
    <property type="entry name" value="CR1/CR2-DNA-binding_regulator"/>
</dbReference>
<reference evidence="11 12" key="1">
    <citation type="journal article" date="2018" name="Elife">
        <title>Firefly genomes illuminate parallel origins of bioluminescence in beetles.</title>
        <authorList>
            <person name="Fallon T.R."/>
            <person name="Lower S.E."/>
            <person name="Chang C.H."/>
            <person name="Bessho-Uehara M."/>
            <person name="Martin G.J."/>
            <person name="Bewick A.J."/>
            <person name="Behringer M."/>
            <person name="Debat H.J."/>
            <person name="Wong I."/>
            <person name="Day J.C."/>
            <person name="Suvorov A."/>
            <person name="Silva C.J."/>
            <person name="Stanger-Hall K.F."/>
            <person name="Hall D.W."/>
            <person name="Schmitz R.J."/>
            <person name="Nelson D.R."/>
            <person name="Lewis S.M."/>
            <person name="Shigenobu S."/>
            <person name="Bybee S.M."/>
            <person name="Larracuente A.M."/>
            <person name="Oba Y."/>
            <person name="Weng J.K."/>
        </authorList>
    </citation>
    <scope>NUCLEOTIDE SEQUENCE [LARGE SCALE GENOMIC DNA]</scope>
    <source>
        <strain evidence="11">1611_PpyrPB1</strain>
        <tissue evidence="11">Whole body</tissue>
    </source>
</reference>
<feature type="compositionally biased region" description="Low complexity" evidence="9">
    <location>
        <begin position="256"/>
        <end position="269"/>
    </location>
</feature>
<keyword evidence="8" id="KW-0539">Nucleus</keyword>
<proteinExistence type="predicted"/>
<dbReference type="EMBL" id="VVIM01000006">
    <property type="protein sequence ID" value="KAB0797879.1"/>
    <property type="molecule type" value="Genomic_DNA"/>
</dbReference>
<keyword evidence="4" id="KW-0862">Zinc</keyword>
<feature type="compositionally biased region" description="Basic and acidic residues" evidence="9">
    <location>
        <begin position="354"/>
        <end position="365"/>
    </location>
</feature>
<feature type="region of interest" description="Disordered" evidence="9">
    <location>
        <begin position="232"/>
        <end position="269"/>
    </location>
</feature>
<evidence type="ECO:0000256" key="4">
    <source>
        <dbReference type="ARBA" id="ARBA00022833"/>
    </source>
</evidence>
<dbReference type="Pfam" id="PF15997">
    <property type="entry name" value="DUF4772"/>
    <property type="match status" value="1"/>
</dbReference>
<evidence type="ECO:0000313" key="12">
    <source>
        <dbReference type="Proteomes" id="UP000327044"/>
    </source>
</evidence>
<evidence type="ECO:0000256" key="9">
    <source>
        <dbReference type="SAM" id="MobiDB-lite"/>
    </source>
</evidence>
<organism evidence="11 12">
    <name type="scientific">Photinus pyralis</name>
    <name type="common">Common eastern firefly</name>
    <name type="synonym">Lampyris pyralis</name>
    <dbReference type="NCBI Taxonomy" id="7054"/>
    <lineage>
        <taxon>Eukaryota</taxon>
        <taxon>Metazoa</taxon>
        <taxon>Ecdysozoa</taxon>
        <taxon>Arthropoda</taxon>
        <taxon>Hexapoda</taxon>
        <taxon>Insecta</taxon>
        <taxon>Pterygota</taxon>
        <taxon>Neoptera</taxon>
        <taxon>Endopterygota</taxon>
        <taxon>Coleoptera</taxon>
        <taxon>Polyphaga</taxon>
        <taxon>Elateriformia</taxon>
        <taxon>Elateroidea</taxon>
        <taxon>Lampyridae</taxon>
        <taxon>Lampyrinae</taxon>
        <taxon>Photinus</taxon>
    </lineage>
</organism>
<dbReference type="Proteomes" id="UP000327044">
    <property type="component" value="Unassembled WGS sequence"/>
</dbReference>
<evidence type="ECO:0000256" key="5">
    <source>
        <dbReference type="ARBA" id="ARBA00023015"/>
    </source>
</evidence>
<evidence type="ECO:0000256" key="6">
    <source>
        <dbReference type="ARBA" id="ARBA00023125"/>
    </source>
</evidence>
<dbReference type="GO" id="GO:0003700">
    <property type="term" value="F:DNA-binding transcription factor activity"/>
    <property type="evidence" value="ECO:0007669"/>
    <property type="project" value="TreeGrafter"/>
</dbReference>
<keyword evidence="12" id="KW-1185">Reference proteome</keyword>
<dbReference type="PANTHER" id="PTHR13006">
    <property type="entry name" value="PAPILLOMAVIRUS REGULATORY FACTOR PRF-1"/>
    <property type="match status" value="1"/>
</dbReference>
<gene>
    <name evidence="11" type="ORF">PPYR_08872</name>
</gene>
<evidence type="ECO:0000256" key="3">
    <source>
        <dbReference type="ARBA" id="ARBA00022771"/>
    </source>
</evidence>
<feature type="domain" description="DUF4772" evidence="10">
    <location>
        <begin position="5"/>
        <end position="124"/>
    </location>
</feature>
<evidence type="ECO:0000256" key="8">
    <source>
        <dbReference type="ARBA" id="ARBA00023242"/>
    </source>
</evidence>
<keyword evidence="7" id="KW-0804">Transcription</keyword>
<dbReference type="GO" id="GO:0008270">
    <property type="term" value="F:zinc ion binding"/>
    <property type="evidence" value="ECO:0007669"/>
    <property type="project" value="UniProtKB-KW"/>
</dbReference>
<dbReference type="SMART" id="SM01366">
    <property type="entry name" value="c-clamp"/>
    <property type="match status" value="1"/>
</dbReference>
<keyword evidence="2" id="KW-0479">Metal-binding</keyword>
<feature type="region of interest" description="Disordered" evidence="9">
    <location>
        <begin position="168"/>
        <end position="207"/>
    </location>
</feature>
<dbReference type="PANTHER" id="PTHR13006:SF9">
    <property type="entry name" value="GLUCOSE TRANSPORTER 4 ENHANCER FACTOR, ISOFORM G"/>
    <property type="match status" value="1"/>
</dbReference>
<protein>
    <recommendedName>
        <fullName evidence="10">DUF4772 domain-containing protein</fullName>
    </recommendedName>
</protein>
<dbReference type="InterPro" id="IPR031940">
    <property type="entry name" value="DUF4772"/>
</dbReference>
<dbReference type="InParanoid" id="A0A5N4AKN6"/>
<evidence type="ECO:0000256" key="7">
    <source>
        <dbReference type="ARBA" id="ARBA00023163"/>
    </source>
</evidence>
<evidence type="ECO:0000259" key="10">
    <source>
        <dbReference type="Pfam" id="PF15997"/>
    </source>
</evidence>
<keyword evidence="6" id="KW-0238">DNA-binding</keyword>
<name>A0A5N4AKN6_PHOPY</name>
<evidence type="ECO:0000256" key="1">
    <source>
        <dbReference type="ARBA" id="ARBA00004123"/>
    </source>
</evidence>
<evidence type="ECO:0000313" key="11">
    <source>
        <dbReference type="EMBL" id="KAB0797879.1"/>
    </source>
</evidence>
<dbReference type="GO" id="GO:0006357">
    <property type="term" value="P:regulation of transcription by RNA polymerase II"/>
    <property type="evidence" value="ECO:0007669"/>
    <property type="project" value="TreeGrafter"/>
</dbReference>
<feature type="region of interest" description="Disordered" evidence="9">
    <location>
        <begin position="392"/>
        <end position="412"/>
    </location>
</feature>
<feature type="region of interest" description="Disordered" evidence="9">
    <location>
        <begin position="346"/>
        <end position="365"/>
    </location>
</feature>
<dbReference type="FunCoup" id="A0A5N4AKN6">
    <property type="interactions" value="879"/>
</dbReference>
<keyword evidence="5" id="KW-0805">Transcription regulation</keyword>
<comment type="caution">
    <text evidence="11">The sequence shown here is derived from an EMBL/GenBank/DDBJ whole genome shotgun (WGS) entry which is preliminary data.</text>
</comment>
<accession>A0A5N4AKN6</accession>
<keyword evidence="3" id="KW-0863">Zinc-finger</keyword>